<accession>A0A7T4T468</accession>
<reference evidence="1 2" key="1">
    <citation type="submission" date="2020-12" db="EMBL/GenBank/DDBJ databases">
        <title>FDA dAtabase for Regulatory Grade micrObial Sequences (FDA-ARGOS): Supporting development and validation of Infectious Disease Dx tests.</title>
        <authorList>
            <person name="Sproer C."/>
            <person name="Gronow S."/>
            <person name="Severitt S."/>
            <person name="Schroder I."/>
            <person name="Tallon L."/>
            <person name="Sadzewicz L."/>
            <person name="Zhao X."/>
            <person name="Boylan J."/>
            <person name="Ott S."/>
            <person name="Bowen H."/>
            <person name="Vavikolanu K."/>
            <person name="Mehta A."/>
            <person name="Aluvathingal J."/>
            <person name="Nadendla S."/>
            <person name="Lowell S."/>
            <person name="Myers T."/>
            <person name="Yan Y."/>
            <person name="Sichtig H."/>
        </authorList>
    </citation>
    <scope>NUCLEOTIDE SEQUENCE [LARGE SCALE GENOMIC DNA]</scope>
    <source>
        <strain evidence="1 2">FDAARGOS_1001</strain>
    </source>
</reference>
<dbReference type="RefSeq" id="WP_198489952.1">
    <property type="nucleotide sequence ID" value="NZ_CP066078.1"/>
</dbReference>
<dbReference type="EMBL" id="CP066078">
    <property type="protein sequence ID" value="QQC58940.1"/>
    <property type="molecule type" value="Genomic_DNA"/>
</dbReference>
<proteinExistence type="predicted"/>
<evidence type="ECO:0000313" key="1">
    <source>
        <dbReference type="EMBL" id="QQC58940.1"/>
    </source>
</evidence>
<dbReference type="InterPro" id="IPR027417">
    <property type="entry name" value="P-loop_NTPase"/>
</dbReference>
<name>A0A7T4T468_9MICC</name>
<organism evidence="1 2">
    <name type="scientific">Rothia kristinae</name>
    <dbReference type="NCBI Taxonomy" id="37923"/>
    <lineage>
        <taxon>Bacteria</taxon>
        <taxon>Bacillati</taxon>
        <taxon>Actinomycetota</taxon>
        <taxon>Actinomycetes</taxon>
        <taxon>Micrococcales</taxon>
        <taxon>Micrococcaceae</taxon>
        <taxon>Rothia</taxon>
    </lineage>
</organism>
<dbReference type="Gene3D" id="3.40.50.300">
    <property type="entry name" value="P-loop containing nucleotide triphosphate hydrolases"/>
    <property type="match status" value="1"/>
</dbReference>
<sequence>MSAGRTWVIENHDPEDADVSGILEQLLGCDGTLPPEHGRDRAPRVLAVDGRSGAGKTSLAARLAAAAEARCPAGVALFQLEDLYPGWDGLTEGVRLWTGMLARLLDGRDAAWRAWDWAADAPDPAEHVLSAEADLIIAEGVGASAPGHPEVVPDLTVWLQLPAAQRRRRALARDGELYRPHWERWAAQEDALLARLP</sequence>
<dbReference type="Proteomes" id="UP000595221">
    <property type="component" value="Chromosome"/>
</dbReference>
<dbReference type="AlphaFoldDB" id="A0A7T4T468"/>
<protein>
    <submittedName>
        <fullName evidence="1">Uncharacterized protein</fullName>
    </submittedName>
</protein>
<dbReference type="SUPFAM" id="SSF52540">
    <property type="entry name" value="P-loop containing nucleoside triphosphate hydrolases"/>
    <property type="match status" value="1"/>
</dbReference>
<evidence type="ECO:0000313" key="2">
    <source>
        <dbReference type="Proteomes" id="UP000595221"/>
    </source>
</evidence>
<gene>
    <name evidence="1" type="ORF">I6H58_08225</name>
</gene>